<comment type="pathway">
    <text evidence="7">Amine and polyamine biosynthesis; ectoine biosynthesis; L-ectoine from L-aspartate 4-semialdehyde: step 1/3.</text>
</comment>
<dbReference type="InterPro" id="IPR049704">
    <property type="entry name" value="Aminotrans_3_PPA_site"/>
</dbReference>
<dbReference type="EMBL" id="JAPTYD010000158">
    <property type="protein sequence ID" value="MCZ0964595.1"/>
    <property type="molecule type" value="Genomic_DNA"/>
</dbReference>
<dbReference type="EC" id="2.6.1.76" evidence="7"/>
<name>A0ABT4JCY2_9RHOB</name>
<evidence type="ECO:0000256" key="2">
    <source>
        <dbReference type="ARBA" id="ARBA00008954"/>
    </source>
</evidence>
<protein>
    <recommendedName>
        <fullName evidence="7">Diaminobutyrate--2-oxoglutarate transaminase</fullName>
        <ecNumber evidence="7">2.6.1.76</ecNumber>
    </recommendedName>
    <alternativeName>
        <fullName evidence="7">DABA aminotransferase</fullName>
    </alternativeName>
</protein>
<dbReference type="InterPro" id="IPR015422">
    <property type="entry name" value="PyrdxlP-dep_Trfase_small"/>
</dbReference>
<proteinExistence type="inferred from homology"/>
<dbReference type="Gene3D" id="3.40.640.10">
    <property type="entry name" value="Type I PLP-dependent aspartate aminotransferase-like (Major domain)"/>
    <property type="match status" value="1"/>
</dbReference>
<keyword evidence="5 6" id="KW-0663">Pyridoxal phosphate</keyword>
<gene>
    <name evidence="8" type="primary">ectB</name>
    <name evidence="8" type="ORF">OU682_23960</name>
</gene>
<evidence type="ECO:0000256" key="7">
    <source>
        <dbReference type="RuleBase" id="RU365034"/>
    </source>
</evidence>
<evidence type="ECO:0000256" key="5">
    <source>
        <dbReference type="ARBA" id="ARBA00022898"/>
    </source>
</evidence>
<dbReference type="NCBIfam" id="TIGR02407">
    <property type="entry name" value="ectoine_ectB"/>
    <property type="match status" value="1"/>
</dbReference>
<evidence type="ECO:0000313" key="8">
    <source>
        <dbReference type="EMBL" id="MCZ0964595.1"/>
    </source>
</evidence>
<comment type="similarity">
    <text evidence="2 6">Belongs to the class-III pyridoxal-phosphate-dependent aminotransferase family.</text>
</comment>
<accession>A0ABT4JCY2</accession>
<organism evidence="8 9">
    <name type="scientific">Paracoccus benzoatiresistens</name>
    <dbReference type="NCBI Taxonomy" id="2997341"/>
    <lineage>
        <taxon>Bacteria</taxon>
        <taxon>Pseudomonadati</taxon>
        <taxon>Pseudomonadota</taxon>
        <taxon>Alphaproteobacteria</taxon>
        <taxon>Rhodobacterales</taxon>
        <taxon>Paracoccaceae</taxon>
        <taxon>Paracoccus</taxon>
    </lineage>
</organism>
<comment type="function">
    <text evidence="7">Catalyzes reversively the conversion of L-aspartate beta-semialdehyde (ASA) to L-2,4-diaminobutyrate (DABA) by transamination with L-glutamate.</text>
</comment>
<dbReference type="Gene3D" id="3.90.1150.10">
    <property type="entry name" value="Aspartate Aminotransferase, domain 1"/>
    <property type="match status" value="1"/>
</dbReference>
<dbReference type="InterPro" id="IPR015421">
    <property type="entry name" value="PyrdxlP-dep_Trfase_major"/>
</dbReference>
<dbReference type="NCBIfam" id="NF006733">
    <property type="entry name" value="PRK09264.1"/>
    <property type="match status" value="1"/>
</dbReference>
<sequence>MSVLDTTGALRSIFQKNESQVRSYCRSFDAVFASASGSVLTDVEGRSYIDFLAGCASLNYGHNDPDMKEALIAHIKDGGMTHALDLHTPQKAAFLEAFQKYILLPRGLDYRVQFTGPTGTNAVEAALKLARKFTGRTNVIAFTNGYHGVTLGALATTGNRFNRIGPAMGLHGVSRFPFDGYLDDGTDTANILDRMLDDASSGIDSPAAIIVEAVQGEGGLNVASPEWLRRIAQTARRHGALLILDEVQAGCGRTGTFFAFERAGIVPDLVAMSKSLSGYGLPMAVLLIRPECDIWHPGEHNGTFRGNTLAFVTARVALEKFWSADGLVREVAAKSELLGDGLAEIAAALPRARVKGRGMMQGIDVGSGEFAAEICGRCFADGLVIETAGPKGEVVKVLAPLTTPPGLLQQGLDILSNAVQRASEMPTAAA</sequence>
<dbReference type="InterPro" id="IPR015424">
    <property type="entry name" value="PyrdxlP-dep_Trfase"/>
</dbReference>
<dbReference type="GO" id="GO:0045303">
    <property type="term" value="F:diaminobutyrate-2-oxoglutarate transaminase activity"/>
    <property type="evidence" value="ECO:0007669"/>
    <property type="project" value="UniProtKB-EC"/>
</dbReference>
<keyword evidence="9" id="KW-1185">Reference proteome</keyword>
<comment type="caution">
    <text evidence="8">The sequence shown here is derived from an EMBL/GenBank/DDBJ whole genome shotgun (WGS) entry which is preliminary data.</text>
</comment>
<comment type="cofactor">
    <cofactor evidence="1 7">
        <name>pyridoxal 5'-phosphate</name>
        <dbReference type="ChEBI" id="CHEBI:597326"/>
    </cofactor>
</comment>
<dbReference type="RefSeq" id="WP_268944679.1">
    <property type="nucleotide sequence ID" value="NZ_JAPTYD010000158.1"/>
</dbReference>
<dbReference type="PROSITE" id="PS00600">
    <property type="entry name" value="AA_TRANSFER_CLASS_3"/>
    <property type="match status" value="1"/>
</dbReference>
<dbReference type="Pfam" id="PF00202">
    <property type="entry name" value="Aminotran_3"/>
    <property type="match status" value="1"/>
</dbReference>
<dbReference type="PIRSF" id="PIRSF000521">
    <property type="entry name" value="Transaminase_4ab_Lys_Orn"/>
    <property type="match status" value="1"/>
</dbReference>
<dbReference type="NCBIfam" id="TIGR00709">
    <property type="entry name" value="dat"/>
    <property type="match status" value="1"/>
</dbReference>
<dbReference type="CDD" id="cd00610">
    <property type="entry name" value="OAT_like"/>
    <property type="match status" value="1"/>
</dbReference>
<reference evidence="8" key="1">
    <citation type="submission" date="2022-12" db="EMBL/GenBank/DDBJ databases">
        <title>Paracoccus sp. EF6 isolated from a lake water.</title>
        <authorList>
            <person name="Liu H."/>
        </authorList>
    </citation>
    <scope>NUCLEOTIDE SEQUENCE</scope>
    <source>
        <strain evidence="8">EF6</strain>
    </source>
</reference>
<dbReference type="PANTHER" id="PTHR43552:SF2">
    <property type="entry name" value="DIAMINOBUTYRATE--2-OXOGLUTARATE TRANSAMINASE"/>
    <property type="match status" value="1"/>
</dbReference>
<dbReference type="InterPro" id="IPR004637">
    <property type="entry name" value="Dat"/>
</dbReference>
<comment type="catalytic activity">
    <reaction evidence="7">
        <text>L-2,4-diaminobutanoate + 2-oxoglutarate = L-aspartate 4-semialdehyde + L-glutamate</text>
        <dbReference type="Rhea" id="RHEA:11160"/>
        <dbReference type="ChEBI" id="CHEBI:16810"/>
        <dbReference type="ChEBI" id="CHEBI:29985"/>
        <dbReference type="ChEBI" id="CHEBI:58761"/>
        <dbReference type="ChEBI" id="CHEBI:537519"/>
        <dbReference type="EC" id="2.6.1.76"/>
    </reaction>
</comment>
<dbReference type="SUPFAM" id="SSF53383">
    <property type="entry name" value="PLP-dependent transferases"/>
    <property type="match status" value="1"/>
</dbReference>
<evidence type="ECO:0000313" key="9">
    <source>
        <dbReference type="Proteomes" id="UP001149822"/>
    </source>
</evidence>
<evidence type="ECO:0000256" key="4">
    <source>
        <dbReference type="ARBA" id="ARBA00022679"/>
    </source>
</evidence>
<keyword evidence="3 7" id="KW-0032">Aminotransferase</keyword>
<dbReference type="InterPro" id="IPR012773">
    <property type="entry name" value="Ectoine_EctB"/>
</dbReference>
<dbReference type="InterPro" id="IPR005814">
    <property type="entry name" value="Aminotrans_3"/>
</dbReference>
<dbReference type="Proteomes" id="UP001149822">
    <property type="component" value="Unassembled WGS sequence"/>
</dbReference>
<dbReference type="PANTHER" id="PTHR43552">
    <property type="entry name" value="DIAMINOBUTYRATE--2-OXOGLUTARATE AMINOTRANSFERASE"/>
    <property type="match status" value="1"/>
</dbReference>
<evidence type="ECO:0000256" key="3">
    <source>
        <dbReference type="ARBA" id="ARBA00022576"/>
    </source>
</evidence>
<evidence type="ECO:0000256" key="6">
    <source>
        <dbReference type="RuleBase" id="RU003560"/>
    </source>
</evidence>
<evidence type="ECO:0000256" key="1">
    <source>
        <dbReference type="ARBA" id="ARBA00001933"/>
    </source>
</evidence>
<keyword evidence="4 7" id="KW-0808">Transferase</keyword>
<feature type="non-terminal residue" evidence="8">
    <location>
        <position position="430"/>
    </location>
</feature>